<dbReference type="NCBIfam" id="TIGR03888">
    <property type="entry name" value="nitrile_beta"/>
    <property type="match status" value="1"/>
</dbReference>
<dbReference type="PIRSF" id="PIRSF001427">
    <property type="entry name" value="NHase_beta"/>
    <property type="match status" value="1"/>
</dbReference>
<dbReference type="InterPro" id="IPR024690">
    <property type="entry name" value="CN_hydtase_beta_dom_C"/>
</dbReference>
<protein>
    <recommendedName>
        <fullName evidence="5">Nitrile hydratase subunit beta</fullName>
        <shortName evidence="5">NHase</shortName>
        <ecNumber evidence="5">4.2.1.84</ecNumber>
    </recommendedName>
</protein>
<dbReference type="Pfam" id="PF02211">
    <property type="entry name" value="NHase_beta_C"/>
    <property type="match status" value="1"/>
</dbReference>
<dbReference type="InterPro" id="IPR049054">
    <property type="entry name" value="CN_hydtase_beta-like_N"/>
</dbReference>
<keyword evidence="3 5" id="KW-0456">Lyase</keyword>
<reference evidence="9 10" key="1">
    <citation type="submission" date="2016-10" db="EMBL/GenBank/DDBJ databases">
        <title>Complete genome sequences of three Cupriavidus strains isolated from various Malaysian environments.</title>
        <authorList>
            <person name="Abdullah A.A.-A."/>
            <person name="Shafie N.A.H."/>
            <person name="Lau N.S."/>
        </authorList>
    </citation>
    <scope>NUCLEOTIDE SEQUENCE [LARGE SCALE GENOMIC DNA]</scope>
    <source>
        <strain evidence="9 10">USMAA1020</strain>
    </source>
</reference>
<dbReference type="Gene3D" id="2.30.30.50">
    <property type="match status" value="1"/>
</dbReference>
<evidence type="ECO:0000256" key="6">
    <source>
        <dbReference type="SAM" id="MobiDB-lite"/>
    </source>
</evidence>
<proteinExistence type="inferred from homology"/>
<dbReference type="Pfam" id="PF21006">
    <property type="entry name" value="NHase_beta_N"/>
    <property type="match status" value="1"/>
</dbReference>
<comment type="function">
    <text evidence="1 5">NHase catalyzes the hydration of various nitrile compounds to the corresponding amides.</text>
</comment>
<evidence type="ECO:0000259" key="8">
    <source>
        <dbReference type="Pfam" id="PF21006"/>
    </source>
</evidence>
<feature type="region of interest" description="Disordered" evidence="6">
    <location>
        <begin position="1"/>
        <end position="25"/>
    </location>
</feature>
<dbReference type="Proteomes" id="UP000177515">
    <property type="component" value="Chromosome 2"/>
</dbReference>
<keyword evidence="10" id="KW-1185">Reference proteome</keyword>
<feature type="domain" description="Nitrile hydratase beta subunit" evidence="7">
    <location>
        <begin position="121"/>
        <end position="216"/>
    </location>
</feature>
<dbReference type="InterPro" id="IPR008990">
    <property type="entry name" value="Elect_transpt_acc-like_dom_sf"/>
</dbReference>
<dbReference type="SUPFAM" id="SSF50090">
    <property type="entry name" value="Electron transport accessory proteins"/>
    <property type="match status" value="1"/>
</dbReference>
<dbReference type="InterPro" id="IPR003168">
    <property type="entry name" value="Nitrile_hydratase_bsu"/>
</dbReference>
<dbReference type="EC" id="4.2.1.84" evidence="5"/>
<feature type="domain" description="Nitrile hydratase beta subunit-like N-terminal" evidence="8">
    <location>
        <begin position="1"/>
        <end position="110"/>
    </location>
</feature>
<evidence type="ECO:0000256" key="1">
    <source>
        <dbReference type="ARBA" id="ARBA00004042"/>
    </source>
</evidence>
<dbReference type="RefSeq" id="WP_071071448.1">
    <property type="nucleotide sequence ID" value="NZ_CP017755.1"/>
</dbReference>
<name>A0ABM6FAN9_9BURK</name>
<dbReference type="InterPro" id="IPR042262">
    <property type="entry name" value="CN_hydtase_beta_C"/>
</dbReference>
<dbReference type="EMBL" id="CP017755">
    <property type="protein sequence ID" value="AOZ08773.1"/>
    <property type="molecule type" value="Genomic_DNA"/>
</dbReference>
<sequence length="220" mass="24120">MNGAQDLGGMQGFGPVRPDPDPHPFHADWERRMLAITVAMGACGKWNLDASRAARESLPPAQYLSSSYYEIWFEGLKRLLLANGMATPAEIESGRRQVEPVPVARVLAADQVSAAMLRGGPSERPAPGPARFAVGDAVRTRQLHPATHTRLPRYCRGRRGHIVSVHGAHVFPDTNAIGQGEQPQWLYTVRFEAAELWGTDTTASCVHVDCWEPYLEAVDA</sequence>
<evidence type="ECO:0000259" key="7">
    <source>
        <dbReference type="Pfam" id="PF02211"/>
    </source>
</evidence>
<evidence type="ECO:0000313" key="9">
    <source>
        <dbReference type="EMBL" id="AOZ08773.1"/>
    </source>
</evidence>
<organism evidence="9 10">
    <name type="scientific">Cupriavidus malaysiensis</name>
    <dbReference type="NCBI Taxonomy" id="367825"/>
    <lineage>
        <taxon>Bacteria</taxon>
        <taxon>Pseudomonadati</taxon>
        <taxon>Pseudomonadota</taxon>
        <taxon>Betaproteobacteria</taxon>
        <taxon>Burkholderiales</taxon>
        <taxon>Burkholderiaceae</taxon>
        <taxon>Cupriavidus</taxon>
    </lineage>
</organism>
<accession>A0ABM6FAN9</accession>
<evidence type="ECO:0000256" key="2">
    <source>
        <dbReference type="ARBA" id="ARBA00009098"/>
    </source>
</evidence>
<gene>
    <name evidence="9" type="ORF">BKK80_23000</name>
</gene>
<evidence type="ECO:0000256" key="5">
    <source>
        <dbReference type="PIRNR" id="PIRNR001427"/>
    </source>
</evidence>
<evidence type="ECO:0000313" key="10">
    <source>
        <dbReference type="Proteomes" id="UP000177515"/>
    </source>
</evidence>
<comment type="catalytic activity">
    <reaction evidence="4 5">
        <text>an aliphatic primary amide = an aliphatic nitrile + H2O</text>
        <dbReference type="Rhea" id="RHEA:12673"/>
        <dbReference type="ChEBI" id="CHEBI:15377"/>
        <dbReference type="ChEBI" id="CHEBI:65285"/>
        <dbReference type="ChEBI" id="CHEBI:80291"/>
        <dbReference type="EC" id="4.2.1.84"/>
    </reaction>
</comment>
<evidence type="ECO:0000256" key="3">
    <source>
        <dbReference type="ARBA" id="ARBA00023239"/>
    </source>
</evidence>
<comment type="similarity">
    <text evidence="2 5">Belongs to the nitrile hydratase subunit beta family.</text>
</comment>
<dbReference type="Gene3D" id="1.10.472.20">
    <property type="entry name" value="Nitrile hydratase, beta subunit"/>
    <property type="match status" value="1"/>
</dbReference>
<evidence type="ECO:0000256" key="4">
    <source>
        <dbReference type="ARBA" id="ARBA00044877"/>
    </source>
</evidence>